<dbReference type="Proteomes" id="UP000192761">
    <property type="component" value="Unassembled WGS sequence"/>
</dbReference>
<dbReference type="GO" id="GO:0006352">
    <property type="term" value="P:DNA-templated transcription initiation"/>
    <property type="evidence" value="ECO:0007669"/>
    <property type="project" value="InterPro"/>
</dbReference>
<proteinExistence type="inferred from homology"/>
<sequence>MTTPDILAPLLQRCAQRDEKALAELYQLTSPKLFGVALRILRRNDWAEEVLQECYVNIWQHAGSYSSDKSAPQTWITRIVRNRCLDWLRRPDHEVADVDDSIVENWADDAPGPLARLLASDDSRRIAGCMQGLEASHRQAIALAYFDGLSHSELAEKLTLPLGTVKSWIRRGLEKLRLCLG</sequence>
<dbReference type="PANTHER" id="PTHR43133">
    <property type="entry name" value="RNA POLYMERASE ECF-TYPE SIGMA FACTO"/>
    <property type="match status" value="1"/>
</dbReference>
<evidence type="ECO:0000259" key="5">
    <source>
        <dbReference type="Pfam" id="PF04542"/>
    </source>
</evidence>
<dbReference type="STRING" id="1121001.SAMN02745857_04191"/>
<name>A0A1W1Y0V9_9NEIS</name>
<protein>
    <submittedName>
        <fullName evidence="7">RNA polymerase sigma-70 factor, ECF subfamily</fullName>
    </submittedName>
</protein>
<dbReference type="InterPro" id="IPR014284">
    <property type="entry name" value="RNA_pol_sigma-70_dom"/>
</dbReference>
<keyword evidence="4" id="KW-0804">Transcription</keyword>
<evidence type="ECO:0000256" key="3">
    <source>
        <dbReference type="ARBA" id="ARBA00023082"/>
    </source>
</evidence>
<feature type="domain" description="RNA polymerase sigma factor 70 region 4 type 2" evidence="6">
    <location>
        <begin position="124"/>
        <end position="176"/>
    </location>
</feature>
<keyword evidence="2" id="KW-0805">Transcription regulation</keyword>
<dbReference type="InterPro" id="IPR039425">
    <property type="entry name" value="RNA_pol_sigma-70-like"/>
</dbReference>
<dbReference type="InterPro" id="IPR036388">
    <property type="entry name" value="WH-like_DNA-bd_sf"/>
</dbReference>
<dbReference type="Pfam" id="PF08281">
    <property type="entry name" value="Sigma70_r4_2"/>
    <property type="match status" value="1"/>
</dbReference>
<dbReference type="GO" id="GO:0003677">
    <property type="term" value="F:DNA binding"/>
    <property type="evidence" value="ECO:0007669"/>
    <property type="project" value="InterPro"/>
</dbReference>
<dbReference type="Gene3D" id="1.10.10.10">
    <property type="entry name" value="Winged helix-like DNA-binding domain superfamily/Winged helix DNA-binding domain"/>
    <property type="match status" value="1"/>
</dbReference>
<feature type="domain" description="RNA polymerase sigma-70 region 2" evidence="5">
    <location>
        <begin position="25"/>
        <end position="90"/>
    </location>
</feature>
<dbReference type="InterPro" id="IPR013324">
    <property type="entry name" value="RNA_pol_sigma_r3/r4-like"/>
</dbReference>
<dbReference type="InterPro" id="IPR013325">
    <property type="entry name" value="RNA_pol_sigma_r2"/>
</dbReference>
<dbReference type="SUPFAM" id="SSF88946">
    <property type="entry name" value="Sigma2 domain of RNA polymerase sigma factors"/>
    <property type="match status" value="1"/>
</dbReference>
<comment type="similarity">
    <text evidence="1">Belongs to the sigma-70 factor family. ECF subfamily.</text>
</comment>
<dbReference type="InterPro" id="IPR007627">
    <property type="entry name" value="RNA_pol_sigma70_r2"/>
</dbReference>
<evidence type="ECO:0000256" key="4">
    <source>
        <dbReference type="ARBA" id="ARBA00023163"/>
    </source>
</evidence>
<reference evidence="7 8" key="1">
    <citation type="submission" date="2017-04" db="EMBL/GenBank/DDBJ databases">
        <authorList>
            <person name="Afonso C.L."/>
            <person name="Miller P.J."/>
            <person name="Scott M.A."/>
            <person name="Spackman E."/>
            <person name="Goraichik I."/>
            <person name="Dimitrov K.M."/>
            <person name="Suarez D.L."/>
            <person name="Swayne D.E."/>
        </authorList>
    </citation>
    <scope>NUCLEOTIDE SEQUENCE [LARGE SCALE GENOMIC DNA]</scope>
    <source>
        <strain evidence="7 8">DSM 23236</strain>
    </source>
</reference>
<dbReference type="Pfam" id="PF04542">
    <property type="entry name" value="Sigma70_r2"/>
    <property type="match status" value="1"/>
</dbReference>
<dbReference type="PANTHER" id="PTHR43133:SF62">
    <property type="entry name" value="RNA POLYMERASE SIGMA FACTOR SIGZ"/>
    <property type="match status" value="1"/>
</dbReference>
<dbReference type="AlphaFoldDB" id="A0A1W1Y0V9"/>
<keyword evidence="8" id="KW-1185">Reference proteome</keyword>
<dbReference type="CDD" id="cd06171">
    <property type="entry name" value="Sigma70_r4"/>
    <property type="match status" value="1"/>
</dbReference>
<dbReference type="GO" id="GO:0016987">
    <property type="term" value="F:sigma factor activity"/>
    <property type="evidence" value="ECO:0007669"/>
    <property type="project" value="UniProtKB-KW"/>
</dbReference>
<keyword evidence="3" id="KW-0731">Sigma factor</keyword>
<gene>
    <name evidence="7" type="ORF">SAMN02745857_04191</name>
</gene>
<dbReference type="OrthoDB" id="9784272at2"/>
<accession>A0A1W1Y0V9</accession>
<dbReference type="Gene3D" id="1.10.1740.10">
    <property type="match status" value="1"/>
</dbReference>
<dbReference type="InterPro" id="IPR013249">
    <property type="entry name" value="RNA_pol_sigma70_r4_t2"/>
</dbReference>
<evidence type="ECO:0000313" key="7">
    <source>
        <dbReference type="EMBL" id="SMC29850.1"/>
    </source>
</evidence>
<evidence type="ECO:0000313" key="8">
    <source>
        <dbReference type="Proteomes" id="UP000192761"/>
    </source>
</evidence>
<evidence type="ECO:0000256" key="2">
    <source>
        <dbReference type="ARBA" id="ARBA00023015"/>
    </source>
</evidence>
<evidence type="ECO:0000256" key="1">
    <source>
        <dbReference type="ARBA" id="ARBA00010641"/>
    </source>
</evidence>
<dbReference type="NCBIfam" id="TIGR02937">
    <property type="entry name" value="sigma70-ECF"/>
    <property type="match status" value="1"/>
</dbReference>
<dbReference type="EMBL" id="FWXD01000047">
    <property type="protein sequence ID" value="SMC29850.1"/>
    <property type="molecule type" value="Genomic_DNA"/>
</dbReference>
<organism evidence="7 8">
    <name type="scientific">Andreprevotia lacus DSM 23236</name>
    <dbReference type="NCBI Taxonomy" id="1121001"/>
    <lineage>
        <taxon>Bacteria</taxon>
        <taxon>Pseudomonadati</taxon>
        <taxon>Pseudomonadota</taxon>
        <taxon>Betaproteobacteria</taxon>
        <taxon>Neisseriales</taxon>
        <taxon>Chitinibacteraceae</taxon>
        <taxon>Andreprevotia</taxon>
    </lineage>
</organism>
<dbReference type="SUPFAM" id="SSF88659">
    <property type="entry name" value="Sigma3 and sigma4 domains of RNA polymerase sigma factors"/>
    <property type="match status" value="1"/>
</dbReference>
<evidence type="ECO:0000259" key="6">
    <source>
        <dbReference type="Pfam" id="PF08281"/>
    </source>
</evidence>